<organism evidence="3">
    <name type="scientific">hydrothermal vent metagenome</name>
    <dbReference type="NCBI Taxonomy" id="652676"/>
    <lineage>
        <taxon>unclassified sequences</taxon>
        <taxon>metagenomes</taxon>
        <taxon>ecological metagenomes</taxon>
    </lineage>
</organism>
<keyword evidence="2" id="KW-0503">Monooxygenase</keyword>
<sequence>MSSEVDIPAKADIVVVGGGPAGSHASTLMAQRGFDVVLLEKARHPRPMVGESLIPHFWKFMDMSGATPKIEEAGYLSKAGGITVWNGRIHQFSLLAKQFKSRKLVAGERTFLGMWATSRATII</sequence>
<dbReference type="InterPro" id="IPR036188">
    <property type="entry name" value="FAD/NAD-bd_sf"/>
</dbReference>
<accession>A0A3B0V4G0</accession>
<dbReference type="Pfam" id="PF04820">
    <property type="entry name" value="Trp_halogenase"/>
    <property type="match status" value="1"/>
</dbReference>
<dbReference type="GO" id="GO:0004497">
    <property type="term" value="F:monooxygenase activity"/>
    <property type="evidence" value="ECO:0007669"/>
    <property type="project" value="UniProtKB-KW"/>
</dbReference>
<dbReference type="InterPro" id="IPR050816">
    <property type="entry name" value="Flavin-dep_Halogenase_NPB"/>
</dbReference>
<protein>
    <recommendedName>
        <fullName evidence="4">FAD-binding domain-containing protein</fullName>
    </recommendedName>
</protein>
<proteinExistence type="predicted"/>
<dbReference type="InterPro" id="IPR006905">
    <property type="entry name" value="Flavin_halogenase"/>
</dbReference>
<keyword evidence="1" id="KW-0560">Oxidoreductase</keyword>
<reference evidence="3" key="1">
    <citation type="submission" date="2018-06" db="EMBL/GenBank/DDBJ databases">
        <authorList>
            <person name="Zhirakovskaya E."/>
        </authorList>
    </citation>
    <scope>NUCLEOTIDE SEQUENCE</scope>
</reference>
<evidence type="ECO:0000256" key="2">
    <source>
        <dbReference type="ARBA" id="ARBA00023033"/>
    </source>
</evidence>
<dbReference type="PANTHER" id="PTHR43747:SF5">
    <property type="entry name" value="FAD-BINDING DOMAIN-CONTAINING PROTEIN"/>
    <property type="match status" value="1"/>
</dbReference>
<dbReference type="Gene3D" id="3.50.50.60">
    <property type="entry name" value="FAD/NAD(P)-binding domain"/>
    <property type="match status" value="1"/>
</dbReference>
<name>A0A3B0V4G0_9ZZZZ</name>
<dbReference type="SUPFAM" id="SSF51905">
    <property type="entry name" value="FAD/NAD(P)-binding domain"/>
    <property type="match status" value="1"/>
</dbReference>
<evidence type="ECO:0008006" key="4">
    <source>
        <dbReference type="Google" id="ProtNLM"/>
    </source>
</evidence>
<dbReference type="EMBL" id="UOEU01000387">
    <property type="protein sequence ID" value="VAW32767.1"/>
    <property type="molecule type" value="Genomic_DNA"/>
</dbReference>
<dbReference type="AlphaFoldDB" id="A0A3B0V4G0"/>
<gene>
    <name evidence="3" type="ORF">MNBD_CHLOROFLEXI01-1191</name>
</gene>
<evidence type="ECO:0000313" key="3">
    <source>
        <dbReference type="EMBL" id="VAW32767.1"/>
    </source>
</evidence>
<evidence type="ECO:0000256" key="1">
    <source>
        <dbReference type="ARBA" id="ARBA00023002"/>
    </source>
</evidence>
<dbReference type="PANTHER" id="PTHR43747">
    <property type="entry name" value="FAD-BINDING PROTEIN"/>
    <property type="match status" value="1"/>
</dbReference>